<feature type="region of interest" description="Disordered" evidence="1">
    <location>
        <begin position="1912"/>
        <end position="1951"/>
    </location>
</feature>
<dbReference type="InterPro" id="IPR020864">
    <property type="entry name" value="MACPF"/>
</dbReference>
<dbReference type="InterPro" id="IPR056645">
    <property type="entry name" value="DUF7743"/>
</dbReference>
<evidence type="ECO:0000313" key="4">
    <source>
        <dbReference type="Proteomes" id="UP000695562"/>
    </source>
</evidence>
<feature type="compositionally biased region" description="Basic and acidic residues" evidence="1">
    <location>
        <begin position="1261"/>
        <end position="1271"/>
    </location>
</feature>
<name>A0A8J4PLK9_9MYCE</name>
<dbReference type="Pfam" id="PF23034">
    <property type="entry name" value="DUF7035"/>
    <property type="match status" value="1"/>
</dbReference>
<feature type="region of interest" description="Disordered" evidence="1">
    <location>
        <begin position="1403"/>
        <end position="1429"/>
    </location>
</feature>
<dbReference type="Pfam" id="PF23033">
    <property type="entry name" value="DUF7034"/>
    <property type="match status" value="1"/>
</dbReference>
<evidence type="ECO:0000259" key="2">
    <source>
        <dbReference type="PROSITE" id="PS51412"/>
    </source>
</evidence>
<feature type="compositionally biased region" description="Low complexity" evidence="1">
    <location>
        <begin position="1916"/>
        <end position="1925"/>
    </location>
</feature>
<feature type="domain" description="MACPF" evidence="2">
    <location>
        <begin position="1159"/>
        <end position="1509"/>
    </location>
</feature>
<dbReference type="InterPro" id="IPR055463">
    <property type="entry name" value="DUF7035"/>
</dbReference>
<gene>
    <name evidence="3" type="ORF">CYY_008497</name>
</gene>
<feature type="compositionally biased region" description="Basic and acidic residues" evidence="1">
    <location>
        <begin position="1410"/>
        <end position="1419"/>
    </location>
</feature>
<dbReference type="InterPro" id="IPR011050">
    <property type="entry name" value="Pectin_lyase_fold/virulence"/>
</dbReference>
<keyword evidence="4" id="KW-1185">Reference proteome</keyword>
<dbReference type="Proteomes" id="UP000695562">
    <property type="component" value="Unassembled WGS sequence"/>
</dbReference>
<evidence type="ECO:0000313" key="3">
    <source>
        <dbReference type="EMBL" id="KAF2070182.1"/>
    </source>
</evidence>
<dbReference type="InterPro" id="IPR055462">
    <property type="entry name" value="DUF7034"/>
</dbReference>
<evidence type="ECO:0000256" key="1">
    <source>
        <dbReference type="SAM" id="MobiDB-lite"/>
    </source>
</evidence>
<dbReference type="Pfam" id="PF24893">
    <property type="entry name" value="DUF7743"/>
    <property type="match status" value="1"/>
</dbReference>
<dbReference type="SUPFAM" id="SSF51126">
    <property type="entry name" value="Pectin lyase-like"/>
    <property type="match status" value="1"/>
</dbReference>
<protein>
    <recommendedName>
        <fullName evidence="2">MACPF domain-containing protein</fullName>
    </recommendedName>
</protein>
<dbReference type="PANTHER" id="PTHR31378:SF17">
    <property type="match status" value="1"/>
</dbReference>
<dbReference type="PROSITE" id="PS51412">
    <property type="entry name" value="MACPF_2"/>
    <property type="match status" value="1"/>
</dbReference>
<comment type="caution">
    <text evidence="3">The sequence shown here is derived from an EMBL/GenBank/DDBJ whole genome shotgun (WGS) entry which is preliminary data.</text>
</comment>
<sequence length="1951" mass="220351">MGTTAAVVASPLALVPNDIDMLYLDPDTLEWNCAYFSTSHSPINTIKTKESIFENKYPYGVISKNNLKFFYGDYCTYGENLYFLSDDGTSWVTKPIEFRGPIAVDTTPPQLVHSDFIIVNSKIFYIRIQVSDISGSGIYRFECDTYENNFFYAYDTLASGDFQNGLFDLVFHINEINHIRSTGLVIYLYDYTGNRSPPYIVSPNNLFDNDTFPSPTLTIYQTDQGIDPQTFTGEYHQGLRQYSIEFEIPSTIKDGILEYTIGIFPYHFTSSELINALGSKASISINSNNVPAPVLTSIEFLFTNNDVGVFYNYHPIESYFNLRIMSQNGFKNGIVYFTTEFDQEPIKVEFSVANLIMDHMGGPSDQYNGLFQSFFIISEVCLEQNYRISKIDLYDKNEQYSTWPPVDGVENAAATGFIPSNPSLRFECFNPPLSDNDPPTISSFDSILASDASSIQVTFTVDESWGGYGISKMHNPYIYLTSIYSEFRQQASIDTMDSLFTKSYKTTIPIPSEMIAFGFKLSIYGLTDGKLNKNGYRSIDLVEYLNIDQSKVFYKSSLLVRPTITSLSSYNGYINGHLTIYGKAFPQDSKVYVKMDQDFQYIESVVELSTLIIVNLPPFSGEISVRVEYSQNQVTRTTNTMTTAPVKISTNYVYVDTSSMCTEGCGTHDKPFGNIQDAIDKTDGLKYTIALLPGIYKGLKNNDLNIKDSIVKITSLFGPDSTIIDCEGFGYGFNVDNSKRFSLSEVTIKNCTSDKGAGLFLRNSRTLLNNVHFIKNIATNGGAIYVFGKELIINDCVFLNNTGTYDGAAIFSVASLVKIKGDLTHFIHKNNIDASSNVDIIGQARDILCKNSTIKIDQTISMDGVDFKCESGCNSFYSTNLCIYTPVEYLASPTTPLCTTHSCLTRPNECSCYFNGLLLETFKDNCHYNSFESCFVETKQIIQNAYLDNLMSGVSNVVSRISGYISIYESRYVLFLFSGTNFGFSFKVNGLQVFSLSQSTRFNESTSIYLIDQHIHFIEIIIFSSSISEKQFSMNPILGVDDELFFSNLICGDKVLNHVPNSNPKNGCDTIKAEDCPPDSGAIKMKLSTNNLMSIMKPVVCEQETLVEKFDRCGDGVCNEDPNSCFQDCYKQYTKTCPARSVPDGHIAPGFFIEQDTLGDLISNQFLWKLPGSDHLTFGIDIIDASEAFSPVFQFDYCGDVAQNIIEDAYRGNVYHIPDQLNVKPMPECTFSAKTTSYKSTLEIQREMAENSARDYKLQLEADSSKSKDPPPEDEAFSLSLGISHSNEKSVEESSKQSTTEKERIFKSDVYCKTSFVELDLDRISFNPNFLNDLNQVKGLEDMLILIQRYGTYFYKSSFLGGKLSQLTITRETNVENSSENSWEEKSQTSMSLSVKTPMFSIDGGGIEESLDKKNKESTEDSETTESTTSKVLTYGGIAAAFSPASDGYSSPTYDQWVESIDLLPVPIDYQLFPIKKYINPSWVNKYNQKLSELWTSAEKVYYILNGFYREVDTPYSIIFRLDKNVMPNNVLVPGNPLLQITYWPTLDKAVTVKVPLPHIHIDTLGKKHSLLYISDLDEFQDYHCRDYQAFNRDISSQFSYTATSCDKGSDDITSDPIRYDIDLPIDLFSSKLEPQVSLSFKYNNQELILNSPNQPSKIINWDSGNAILFSSNQLVKTTTTFATVAFENRWAWHLSPTYFKDRKMEFSKASFNCEGSSCLDTLSFQLKYEGFGIGDDISSKVFSTFNLKQKNQYIHWQDFTFRSADWESFDLTHQSKIGMQTRVLWMKAYTLDETVSWHYNIKSYHIKTDQKTIPAEEFVEVNNDGLSYDRFNSTRNYKFSKSLEYKQLFTYHNYNYPTQGVKAETIYDIFTVKRYGTVLTNGLNSPFVSMTEKFYYNNPEGDLDPIQDIPVEEQASPSASASASGEMWDGGEENDGPQLSVQGNGFWKPY</sequence>
<dbReference type="OrthoDB" id="21110at2759"/>
<dbReference type="PANTHER" id="PTHR31378">
    <property type="entry name" value="EGF-LIKE DOMAIN-CONTAINING PROTEIN-RELATED-RELATED"/>
    <property type="match status" value="1"/>
</dbReference>
<dbReference type="EMBL" id="AJWJ01000529">
    <property type="protein sequence ID" value="KAF2070182.1"/>
    <property type="molecule type" value="Genomic_DNA"/>
</dbReference>
<proteinExistence type="predicted"/>
<organism evidence="3 4">
    <name type="scientific">Polysphondylium violaceum</name>
    <dbReference type="NCBI Taxonomy" id="133409"/>
    <lineage>
        <taxon>Eukaryota</taxon>
        <taxon>Amoebozoa</taxon>
        <taxon>Evosea</taxon>
        <taxon>Eumycetozoa</taxon>
        <taxon>Dictyostelia</taxon>
        <taxon>Dictyosteliales</taxon>
        <taxon>Dictyosteliaceae</taxon>
        <taxon>Polysphondylium</taxon>
    </lineage>
</organism>
<reference evidence="3" key="1">
    <citation type="submission" date="2020-01" db="EMBL/GenBank/DDBJ databases">
        <title>Development of genomics and gene disruption for Polysphondylium violaceum indicates a role for the polyketide synthase stlB in stalk morphogenesis.</title>
        <authorList>
            <person name="Narita B."/>
            <person name="Kawabe Y."/>
            <person name="Kin K."/>
            <person name="Saito T."/>
            <person name="Gibbs R."/>
            <person name="Kuspa A."/>
            <person name="Muzny D."/>
            <person name="Queller D."/>
            <person name="Richards S."/>
            <person name="Strassman J."/>
            <person name="Sucgang R."/>
            <person name="Worley K."/>
            <person name="Schaap P."/>
        </authorList>
    </citation>
    <scope>NUCLEOTIDE SEQUENCE</scope>
    <source>
        <strain evidence="3">QSvi11</strain>
    </source>
</reference>
<dbReference type="Pfam" id="PF01823">
    <property type="entry name" value="MACPF"/>
    <property type="match status" value="1"/>
</dbReference>
<feature type="region of interest" description="Disordered" evidence="1">
    <location>
        <begin position="1261"/>
        <end position="1280"/>
    </location>
</feature>
<accession>A0A8J4PLK9</accession>